<dbReference type="SUPFAM" id="SSF88697">
    <property type="entry name" value="PUA domain-like"/>
    <property type="match status" value="1"/>
</dbReference>
<evidence type="ECO:0000256" key="8">
    <source>
        <dbReference type="ARBA" id="ARBA00038091"/>
    </source>
</evidence>
<dbReference type="SMART" id="SM00359">
    <property type="entry name" value="PUA"/>
    <property type="match status" value="1"/>
</dbReference>
<dbReference type="Pfam" id="PF17785">
    <property type="entry name" value="PUA_3"/>
    <property type="match status" value="1"/>
</dbReference>
<accession>A0A3N5ACL2</accession>
<dbReference type="InterPro" id="IPR015947">
    <property type="entry name" value="PUA-like_sf"/>
</dbReference>
<dbReference type="GO" id="GO:0006364">
    <property type="term" value="P:rRNA processing"/>
    <property type="evidence" value="ECO:0007669"/>
    <property type="project" value="UniProtKB-KW"/>
</dbReference>
<dbReference type="InterPro" id="IPR019614">
    <property type="entry name" value="SAM-dep_methyl-trfase"/>
</dbReference>
<feature type="domain" description="PUA" evidence="9">
    <location>
        <begin position="2"/>
        <end position="86"/>
    </location>
</feature>
<dbReference type="Proteomes" id="UP000282654">
    <property type="component" value="Unassembled WGS sequence"/>
</dbReference>
<dbReference type="CDD" id="cd21153">
    <property type="entry name" value="PUA_RlmI"/>
    <property type="match status" value="1"/>
</dbReference>
<evidence type="ECO:0000256" key="2">
    <source>
        <dbReference type="ARBA" id="ARBA00022490"/>
    </source>
</evidence>
<comment type="subcellular location">
    <subcellularLocation>
        <location evidence="1">Cytoplasm</location>
    </subcellularLocation>
</comment>
<dbReference type="OrthoDB" id="9805492at2"/>
<evidence type="ECO:0000313" key="11">
    <source>
        <dbReference type="Proteomes" id="UP000282654"/>
    </source>
</evidence>
<dbReference type="RefSeq" id="WP_123931005.1">
    <property type="nucleotide sequence ID" value="NZ_RKRE01000003.1"/>
</dbReference>
<dbReference type="SUPFAM" id="SSF53335">
    <property type="entry name" value="S-adenosyl-L-methionine-dependent methyltransferases"/>
    <property type="match status" value="1"/>
</dbReference>
<dbReference type="AlphaFoldDB" id="A0A3N5ACL2"/>
<organism evidence="10 11">
    <name type="scientific">Thermodesulfitimonas autotrophica</name>
    <dbReference type="NCBI Taxonomy" id="1894989"/>
    <lineage>
        <taxon>Bacteria</taxon>
        <taxon>Bacillati</taxon>
        <taxon>Bacillota</taxon>
        <taxon>Clostridia</taxon>
        <taxon>Thermoanaerobacterales</taxon>
        <taxon>Thermoanaerobacteraceae</taxon>
        <taxon>Thermodesulfitimonas</taxon>
    </lineage>
</organism>
<sequence length="390" mass="43113">MAEAVLLPGKEKRVQAGHPWVYRTEVGAVRGEFAPGDVVDIRDARGRYLGRGYANPASQIFIRFLTRQDEAIDRAFFRRRLELAAAYREKVVKDTTAYRLVNAEADFLPALIVDRYGAYLVVQFLSLGMERFKTLITDLLVELFSPQGIYERSDVAVREREGLALVTGPLYGEVPQFVEIDEGGTRFRVDLHAGQKTGFFLDQRENRRAVAELAAGARVLDCFCYTGGFAVSAARGGAAAVLGIDISGAALALARENAALNGVAERCTFHEANSFDALRHLAAAGERFDLVVLDPPAFTKSKEALPGAIRGYKEVNLRAMKLLPSGGFLVTCSCSYHLTEDLFLQVVAAAAHDARRTLRLVELRRQARDHPMLMNAPETYYLKCGIFQVF</sequence>
<dbReference type="Gene3D" id="2.30.130.10">
    <property type="entry name" value="PUA domain"/>
    <property type="match status" value="1"/>
</dbReference>
<dbReference type="GO" id="GO:0008168">
    <property type="term" value="F:methyltransferase activity"/>
    <property type="evidence" value="ECO:0007669"/>
    <property type="project" value="UniProtKB-KW"/>
</dbReference>
<dbReference type="InterPro" id="IPR002478">
    <property type="entry name" value="PUA"/>
</dbReference>
<reference evidence="10 11" key="1">
    <citation type="submission" date="2018-11" db="EMBL/GenBank/DDBJ databases">
        <title>Genomic Encyclopedia of Type Strains, Phase IV (KMG-IV): sequencing the most valuable type-strain genomes for metagenomic binning, comparative biology and taxonomic classification.</title>
        <authorList>
            <person name="Goeker M."/>
        </authorList>
    </citation>
    <scope>NUCLEOTIDE SEQUENCE [LARGE SCALE GENOMIC DNA]</scope>
    <source>
        <strain evidence="10 11">DSM 102936</strain>
    </source>
</reference>
<dbReference type="GO" id="GO:0003723">
    <property type="term" value="F:RNA binding"/>
    <property type="evidence" value="ECO:0007669"/>
    <property type="project" value="UniProtKB-KW"/>
</dbReference>
<keyword evidence="5 10" id="KW-0808">Transferase</keyword>
<evidence type="ECO:0000313" key="10">
    <source>
        <dbReference type="EMBL" id="RPF42616.1"/>
    </source>
</evidence>
<dbReference type="InterPro" id="IPR036974">
    <property type="entry name" value="PUA_sf"/>
</dbReference>
<dbReference type="PANTHER" id="PTHR42873:SF1">
    <property type="entry name" value="S-ADENOSYLMETHIONINE-DEPENDENT METHYLTRANSFERASE DOMAIN-CONTAINING PROTEIN"/>
    <property type="match status" value="1"/>
</dbReference>
<dbReference type="GO" id="GO:0005737">
    <property type="term" value="C:cytoplasm"/>
    <property type="evidence" value="ECO:0007669"/>
    <property type="project" value="UniProtKB-SubCell"/>
</dbReference>
<evidence type="ECO:0000256" key="3">
    <source>
        <dbReference type="ARBA" id="ARBA00022552"/>
    </source>
</evidence>
<dbReference type="CDD" id="cd02440">
    <property type="entry name" value="AdoMet_MTases"/>
    <property type="match status" value="1"/>
</dbReference>
<dbReference type="PROSITE" id="PS50890">
    <property type="entry name" value="PUA"/>
    <property type="match status" value="1"/>
</dbReference>
<evidence type="ECO:0000256" key="6">
    <source>
        <dbReference type="ARBA" id="ARBA00022691"/>
    </source>
</evidence>
<keyword evidence="4 10" id="KW-0489">Methyltransferase</keyword>
<comment type="similarity">
    <text evidence="8">Belongs to the methyltransferase superfamily. RlmI family.</text>
</comment>
<dbReference type="PANTHER" id="PTHR42873">
    <property type="entry name" value="RIBOSOMAL RNA LARGE SUBUNIT METHYLTRANSFERASE"/>
    <property type="match status" value="1"/>
</dbReference>
<dbReference type="InterPro" id="IPR041532">
    <property type="entry name" value="RlmI-like_PUA"/>
</dbReference>
<comment type="caution">
    <text evidence="10">The sequence shown here is derived from an EMBL/GenBank/DDBJ whole genome shotgun (WGS) entry which is preliminary data.</text>
</comment>
<keyword evidence="2" id="KW-0963">Cytoplasm</keyword>
<dbReference type="EMBL" id="RKRE01000003">
    <property type="protein sequence ID" value="RPF42616.1"/>
    <property type="molecule type" value="Genomic_DNA"/>
</dbReference>
<evidence type="ECO:0000256" key="7">
    <source>
        <dbReference type="ARBA" id="ARBA00022884"/>
    </source>
</evidence>
<keyword evidence="3" id="KW-0698">rRNA processing</keyword>
<keyword evidence="6" id="KW-0949">S-adenosyl-L-methionine</keyword>
<dbReference type="GO" id="GO:0032259">
    <property type="term" value="P:methylation"/>
    <property type="evidence" value="ECO:0007669"/>
    <property type="project" value="UniProtKB-KW"/>
</dbReference>
<dbReference type="CDD" id="cd11572">
    <property type="entry name" value="RlmI_M_like"/>
    <property type="match status" value="1"/>
</dbReference>
<evidence type="ECO:0000256" key="1">
    <source>
        <dbReference type="ARBA" id="ARBA00004496"/>
    </source>
</evidence>
<dbReference type="Gene3D" id="3.40.50.150">
    <property type="entry name" value="Vaccinia Virus protein VP39"/>
    <property type="match status" value="1"/>
</dbReference>
<gene>
    <name evidence="10" type="ORF">EDD75_1718</name>
</gene>
<name>A0A3N5ACL2_9THEO</name>
<keyword evidence="7" id="KW-0694">RNA-binding</keyword>
<dbReference type="Pfam" id="PF10672">
    <property type="entry name" value="Methyltrans_SAM"/>
    <property type="match status" value="1"/>
</dbReference>
<evidence type="ECO:0000256" key="4">
    <source>
        <dbReference type="ARBA" id="ARBA00022603"/>
    </source>
</evidence>
<protein>
    <submittedName>
        <fullName evidence="10">SAM-dependent methyltransferase</fullName>
    </submittedName>
</protein>
<dbReference type="Gene3D" id="3.30.750.80">
    <property type="entry name" value="RNA methyltransferase domain (HRMD) like"/>
    <property type="match status" value="1"/>
</dbReference>
<proteinExistence type="inferred from homology"/>
<evidence type="ECO:0000259" key="9">
    <source>
        <dbReference type="SMART" id="SM00359"/>
    </source>
</evidence>
<dbReference type="InterPro" id="IPR029063">
    <property type="entry name" value="SAM-dependent_MTases_sf"/>
</dbReference>
<evidence type="ECO:0000256" key="5">
    <source>
        <dbReference type="ARBA" id="ARBA00022679"/>
    </source>
</evidence>
<keyword evidence="11" id="KW-1185">Reference proteome</keyword>